<protein>
    <submittedName>
        <fullName evidence="3">Alpha/beta hydrolase</fullName>
    </submittedName>
</protein>
<proteinExistence type="predicted"/>
<evidence type="ECO:0000259" key="2">
    <source>
        <dbReference type="Pfam" id="PF00561"/>
    </source>
</evidence>
<dbReference type="InterPro" id="IPR029058">
    <property type="entry name" value="AB_hydrolase_fold"/>
</dbReference>
<dbReference type="InterPro" id="IPR000073">
    <property type="entry name" value="AB_hydrolase_1"/>
</dbReference>
<dbReference type="SUPFAM" id="SSF53474">
    <property type="entry name" value="alpha/beta-Hydrolases"/>
    <property type="match status" value="1"/>
</dbReference>
<dbReference type="PANTHER" id="PTHR43798">
    <property type="entry name" value="MONOACYLGLYCEROL LIPASE"/>
    <property type="match status" value="1"/>
</dbReference>
<evidence type="ECO:0000313" key="4">
    <source>
        <dbReference type="Proteomes" id="UP000473648"/>
    </source>
</evidence>
<evidence type="ECO:0000313" key="3">
    <source>
        <dbReference type="EMBL" id="MQM72066.1"/>
    </source>
</evidence>
<name>A0A6L5GQ23_9FIRM</name>
<keyword evidence="1 3" id="KW-0378">Hydrolase</keyword>
<sequence>MSPLKSIHLNGLTFSYQVVGQGPPMLLVHGNGEDHHIFDRSVRLLKAHFTCYLIDSRGHGMSSPVNTFHYREMADDMVLFLLKKDLKGVTFVGFSDGGIIGLLAAAATRRVTTLIACGANRRPEGLRWFFRLPLRVFNCFRKDPLRQLMLCEPDITDQELHQIQADTLILAGQHDLIKQKETDEIAAMIPHARKMILPGESHASYVVNSEKLGKLILKYLENKAAQPSPPPIQHVDEHV</sequence>
<feature type="domain" description="AB hydrolase-1" evidence="2">
    <location>
        <begin position="23"/>
        <end position="119"/>
    </location>
</feature>
<gene>
    <name evidence="3" type="ORF">FRC53_01275</name>
</gene>
<evidence type="ECO:0000256" key="1">
    <source>
        <dbReference type="ARBA" id="ARBA00022801"/>
    </source>
</evidence>
<keyword evidence="4" id="KW-1185">Reference proteome</keyword>
<dbReference type="PANTHER" id="PTHR43798:SF31">
    <property type="entry name" value="AB HYDROLASE SUPERFAMILY PROTEIN YCLE"/>
    <property type="match status" value="1"/>
</dbReference>
<dbReference type="Pfam" id="PF00561">
    <property type="entry name" value="Abhydrolase_1"/>
    <property type="match status" value="1"/>
</dbReference>
<comment type="caution">
    <text evidence="3">The sequence shown here is derived from an EMBL/GenBank/DDBJ whole genome shotgun (WGS) entry which is preliminary data.</text>
</comment>
<dbReference type="EMBL" id="VOGB01000003">
    <property type="protein sequence ID" value="MQM72066.1"/>
    <property type="molecule type" value="Genomic_DNA"/>
</dbReference>
<dbReference type="InterPro" id="IPR050266">
    <property type="entry name" value="AB_hydrolase_sf"/>
</dbReference>
<dbReference type="GO" id="GO:0016020">
    <property type="term" value="C:membrane"/>
    <property type="evidence" value="ECO:0007669"/>
    <property type="project" value="TreeGrafter"/>
</dbReference>
<reference evidence="3" key="1">
    <citation type="journal article" date="2020" name="Appl. Environ. Microbiol.">
        <title>Medium-Chain Fatty Acid Synthesis by 'Candidatus Weimeria bifida' gen. nov., sp. nov., and 'Candidatus Pseudoramibacter fermentans' sp. nov.</title>
        <authorList>
            <person name="Scarborough M.J."/>
            <person name="Myers K.S."/>
            <person name="Donohue T.J."/>
            <person name="Noguera D.R."/>
        </authorList>
    </citation>
    <scope>NUCLEOTIDE SEQUENCE</scope>
    <source>
        <strain evidence="3">EUB1.1</strain>
    </source>
</reference>
<organism evidence="3 4">
    <name type="scientific">Candidatus Pseudoramibacter fermentans</name>
    <dbReference type="NCBI Taxonomy" id="2594427"/>
    <lineage>
        <taxon>Bacteria</taxon>
        <taxon>Bacillati</taxon>
        <taxon>Bacillota</taxon>
        <taxon>Clostridia</taxon>
        <taxon>Eubacteriales</taxon>
        <taxon>Eubacteriaceae</taxon>
        <taxon>Pseudoramibacter</taxon>
    </lineage>
</organism>
<dbReference type="Proteomes" id="UP000473648">
    <property type="component" value="Unassembled WGS sequence"/>
</dbReference>
<accession>A0A6L5GQ23</accession>
<dbReference type="GO" id="GO:0016787">
    <property type="term" value="F:hydrolase activity"/>
    <property type="evidence" value="ECO:0007669"/>
    <property type="project" value="UniProtKB-KW"/>
</dbReference>
<dbReference type="Gene3D" id="3.40.50.1820">
    <property type="entry name" value="alpha/beta hydrolase"/>
    <property type="match status" value="1"/>
</dbReference>
<dbReference type="AlphaFoldDB" id="A0A6L5GQ23"/>